<name>A0A9X0CJE0_9CNID</name>
<reference evidence="1" key="1">
    <citation type="submission" date="2023-01" db="EMBL/GenBank/DDBJ databases">
        <title>Genome assembly of the deep-sea coral Lophelia pertusa.</title>
        <authorList>
            <person name="Herrera S."/>
            <person name="Cordes E."/>
        </authorList>
    </citation>
    <scope>NUCLEOTIDE SEQUENCE</scope>
    <source>
        <strain evidence="1">USNM1676648</strain>
        <tissue evidence="1">Polyp</tissue>
    </source>
</reference>
<evidence type="ECO:0008006" key="3">
    <source>
        <dbReference type="Google" id="ProtNLM"/>
    </source>
</evidence>
<comment type="caution">
    <text evidence="1">The sequence shown here is derived from an EMBL/GenBank/DDBJ whole genome shotgun (WGS) entry which is preliminary data.</text>
</comment>
<evidence type="ECO:0000313" key="1">
    <source>
        <dbReference type="EMBL" id="KAJ7350122.1"/>
    </source>
</evidence>
<dbReference type="Proteomes" id="UP001163046">
    <property type="component" value="Unassembled WGS sequence"/>
</dbReference>
<dbReference type="AlphaFoldDB" id="A0A9X0CJE0"/>
<accession>A0A9X0CJE0</accession>
<sequence length="133" mass="15109">MEIPDLNVEWKHLMRKQSKVTWRCFLKKWESQLSVASMGSITNLKKHIRKGCCSAIPAGAEDDCNFGSDMNKECLQRNLPSFGLAVDPVPGNGDCCFTSIVKELHKVILSKEDEGNYEFVDHLRRLGFQNVYS</sequence>
<gene>
    <name evidence="1" type="ORF">OS493_038371</name>
</gene>
<organism evidence="1 2">
    <name type="scientific">Desmophyllum pertusum</name>
    <dbReference type="NCBI Taxonomy" id="174260"/>
    <lineage>
        <taxon>Eukaryota</taxon>
        <taxon>Metazoa</taxon>
        <taxon>Cnidaria</taxon>
        <taxon>Anthozoa</taxon>
        <taxon>Hexacorallia</taxon>
        <taxon>Scleractinia</taxon>
        <taxon>Caryophylliina</taxon>
        <taxon>Caryophylliidae</taxon>
        <taxon>Desmophyllum</taxon>
    </lineage>
</organism>
<evidence type="ECO:0000313" key="2">
    <source>
        <dbReference type="Proteomes" id="UP001163046"/>
    </source>
</evidence>
<keyword evidence="2" id="KW-1185">Reference proteome</keyword>
<protein>
    <recommendedName>
        <fullName evidence="3">OTU domain-containing protein</fullName>
    </recommendedName>
</protein>
<dbReference type="EMBL" id="MU827396">
    <property type="protein sequence ID" value="KAJ7350122.1"/>
    <property type="molecule type" value="Genomic_DNA"/>
</dbReference>
<proteinExistence type="predicted"/>